<comment type="caution">
    <text evidence="1">The sequence shown here is derived from an EMBL/GenBank/DDBJ whole genome shotgun (WGS) entry which is preliminary data.</text>
</comment>
<proteinExistence type="predicted"/>
<dbReference type="EMBL" id="RCHU02000007">
    <property type="protein sequence ID" value="KAL3583881.1"/>
    <property type="molecule type" value="Genomic_DNA"/>
</dbReference>
<sequence>MDLKPNLKSSNACENKIYVEANEDPNGDDEADDRVRPRRQNYNPPNGLKLKIPPFRGSSSPKEYLEWIQKVEKVFEWYEYSEERKCKVATLEFIDYALLWWENVKIQRRRDGEEEIATWATMKRVMKKRFVPDYYKQELYIRLQTLRHGSLSVEEYVKEFELLLIRCELMEPQEQTIARFLGGLRKDIANVVELQPYIFLEEVIKLATRVERQQRRGGVRTSVTTSSLTRAVSTPTRTWSTPKRDEKVEFSKGNTSSDSLKGKEKVTEPQHPRRSRDIKCFKCLGHGHIASECPNKRVMILHGDHGELISGDEVETEDEDEIRDKVCGMIIDNGSCTNVASTTLVEKLGLNTLPHPRPYSLRWLNENGEIRVTKQVRVPFSIKTYHDEVLCDVAPMSASHLLLGRPWQFDKDVTYNGRKNTYSFMLNGKKVNLLPLSSQQVREDQLRSQQKEVTSRKGLLLAKKGDIKQALATTGIVFMVWAKQLLQVEGLDLPRQIKGLLEEFKDVFPDELPKGLPPIRGIEHQIDLVPGASLPNRPAYRCNLEEAKEIQRQVGELLEKGYVRESLSPCFVPTLLVPKKDGTMRMCIDSRAINKITVKYRFPIPRLDDLLDELHGAALFSKLDLMSGYHQIRMKEGDEWKTTFKTKQGLYEWMVMPFGLSNAPSTFMRLMNHVLRKYIGLFVVVYFDDILVYSKTFDDHVKHLRVVFETLQDSKLYGKLTKCYFCKESVVFLGYIISSRGVRVDEEKIEAIRDWPKPASITDVRSFHGLASFYRRFVKDFSSIVAPMTECLKKGKEFRWSEDAQKAFELIKEKLCTALVLALPDFVKTFEIECDASGVGIGAVLMQEKRPIAFFSEKLNGARLNYSIYDKEFYALIRALEVWQHYLLPKEFVIHTDHEALKYLKGQNKLNRRHAKWVEFMESFPYVIKYKKGQVNVVADALSRRYALISMLNARLMGFEQVKDQYANDSYFANVVAECAKGACDGFFMHEGYLFKMGRMCIPSGSLRELLVREAHSGGLSGHFGEKKTYELLKEHFFWPSMLRDVHKVIERCAICKRAKGKENAYGLYMPLPIPEQPWMDISMDFVLGLPRTQRGKDSIMVVVDRFSKMSHFIPCTKTDDVVHVADLFFQEIVRLHGIPKSIVSDRDTKFLSHFWKTLWRKLGTKLLFSTTCHPQTDGQTEVVNRTLSSLLRAVIHKNLKSWDTCLPIVEFAYNRSVHGATKFSPFEVVYGFNPCVPIDLVHIPIDERTSMDGIRKAELMKKLHEQVRLHIEEKTTKYAKQANKGRKMVRFEPGDLVWIHISKGRFPSKRKSKLMPRADGPFRIIEKVNDNAYKVDLPGDYNVSATFNVKDLSLYLDDDDDSDLRTNHFQPEADDVHHGNYNPSRKAESNMQEDSDGPMTRARAKQLQRALTNQIAMIEAASELKISNQFEIGSRVLICLQLELGDGKSP</sequence>
<dbReference type="Proteomes" id="UP000309997">
    <property type="component" value="Unassembled WGS sequence"/>
</dbReference>
<accession>A0ACC4C0T3</accession>
<evidence type="ECO:0000313" key="1">
    <source>
        <dbReference type="EMBL" id="KAL3583881.1"/>
    </source>
</evidence>
<reference evidence="1 2" key="1">
    <citation type="journal article" date="2024" name="Plant Biotechnol. J.">
        <title>Genome and CRISPR/Cas9 system of a widespread forest tree (Populus alba) in the world.</title>
        <authorList>
            <person name="Liu Y.J."/>
            <person name="Jiang P.F."/>
            <person name="Han X.M."/>
            <person name="Li X.Y."/>
            <person name="Wang H.M."/>
            <person name="Wang Y.J."/>
            <person name="Wang X.X."/>
            <person name="Zeng Q.Y."/>
        </authorList>
    </citation>
    <scope>NUCLEOTIDE SEQUENCE [LARGE SCALE GENOMIC DNA]</scope>
    <source>
        <strain evidence="2">cv. PAL-ZL1</strain>
    </source>
</reference>
<protein>
    <submittedName>
        <fullName evidence="1">Uncharacterized protein</fullName>
    </submittedName>
</protein>
<name>A0ACC4C0T3_POPAL</name>
<keyword evidence="2" id="KW-1185">Reference proteome</keyword>
<gene>
    <name evidence="1" type="ORF">D5086_014942</name>
</gene>
<organism evidence="1 2">
    <name type="scientific">Populus alba</name>
    <name type="common">White poplar</name>
    <dbReference type="NCBI Taxonomy" id="43335"/>
    <lineage>
        <taxon>Eukaryota</taxon>
        <taxon>Viridiplantae</taxon>
        <taxon>Streptophyta</taxon>
        <taxon>Embryophyta</taxon>
        <taxon>Tracheophyta</taxon>
        <taxon>Spermatophyta</taxon>
        <taxon>Magnoliopsida</taxon>
        <taxon>eudicotyledons</taxon>
        <taxon>Gunneridae</taxon>
        <taxon>Pentapetalae</taxon>
        <taxon>rosids</taxon>
        <taxon>fabids</taxon>
        <taxon>Malpighiales</taxon>
        <taxon>Salicaceae</taxon>
        <taxon>Saliceae</taxon>
        <taxon>Populus</taxon>
    </lineage>
</organism>
<evidence type="ECO:0000313" key="2">
    <source>
        <dbReference type="Proteomes" id="UP000309997"/>
    </source>
</evidence>